<dbReference type="PANTHER" id="PTHR36180">
    <property type="entry name" value="DNA-BINDING PROTEIN-RELATED-RELATED"/>
    <property type="match status" value="1"/>
</dbReference>
<dbReference type="AlphaFoldDB" id="A0AAV4Q4R3"/>
<name>A0AAV4Q4R3_9ARAC</name>
<feature type="domain" description="Bro-N" evidence="1">
    <location>
        <begin position="1"/>
        <end position="117"/>
    </location>
</feature>
<dbReference type="PROSITE" id="PS51750">
    <property type="entry name" value="BRO_N"/>
    <property type="match status" value="1"/>
</dbReference>
<dbReference type="PANTHER" id="PTHR36180:SF2">
    <property type="entry name" value="BRO FAMILY PROTEIN"/>
    <property type="match status" value="1"/>
</dbReference>
<organism evidence="2 3">
    <name type="scientific">Caerostris darwini</name>
    <dbReference type="NCBI Taxonomy" id="1538125"/>
    <lineage>
        <taxon>Eukaryota</taxon>
        <taxon>Metazoa</taxon>
        <taxon>Ecdysozoa</taxon>
        <taxon>Arthropoda</taxon>
        <taxon>Chelicerata</taxon>
        <taxon>Arachnida</taxon>
        <taxon>Araneae</taxon>
        <taxon>Araneomorphae</taxon>
        <taxon>Entelegynae</taxon>
        <taxon>Araneoidea</taxon>
        <taxon>Araneidae</taxon>
        <taxon>Caerostris</taxon>
    </lineage>
</organism>
<dbReference type="Proteomes" id="UP001054837">
    <property type="component" value="Unassembled WGS sequence"/>
</dbReference>
<evidence type="ECO:0000313" key="2">
    <source>
        <dbReference type="EMBL" id="GIY04000.1"/>
    </source>
</evidence>
<dbReference type="SMART" id="SM01040">
    <property type="entry name" value="Bro-N"/>
    <property type="match status" value="1"/>
</dbReference>
<dbReference type="EMBL" id="BPLQ01003870">
    <property type="protein sequence ID" value="GIY04000.1"/>
    <property type="molecule type" value="Genomic_DNA"/>
</dbReference>
<sequence length="118" mass="13896">MTLVSKPSILNGMKHNIHLFLDEENNVWFKAEEIAIILEYKNPKRAISIIVDKKDQKEWSRFPSTTHVATPSNWQTQTIFINIHGLTQLTMKCNNPKAKMFKRWVFKEFSPFIPKDVH</sequence>
<comment type="caution">
    <text evidence="2">The sequence shown here is derived from an EMBL/GenBank/DDBJ whole genome shotgun (WGS) entry which is preliminary data.</text>
</comment>
<dbReference type="InterPro" id="IPR003497">
    <property type="entry name" value="BRO_N_domain"/>
</dbReference>
<protein>
    <recommendedName>
        <fullName evidence="1">Bro-N domain-containing protein</fullName>
    </recommendedName>
</protein>
<reference evidence="2 3" key="1">
    <citation type="submission" date="2021-06" db="EMBL/GenBank/DDBJ databases">
        <title>Caerostris darwini draft genome.</title>
        <authorList>
            <person name="Kono N."/>
            <person name="Arakawa K."/>
        </authorList>
    </citation>
    <scope>NUCLEOTIDE SEQUENCE [LARGE SCALE GENOMIC DNA]</scope>
</reference>
<proteinExistence type="predicted"/>
<gene>
    <name evidence="2" type="ORF">CDAR_304901</name>
</gene>
<evidence type="ECO:0000313" key="3">
    <source>
        <dbReference type="Proteomes" id="UP001054837"/>
    </source>
</evidence>
<accession>A0AAV4Q4R3</accession>
<dbReference type="Pfam" id="PF02498">
    <property type="entry name" value="Bro-N"/>
    <property type="match status" value="1"/>
</dbReference>
<keyword evidence="3" id="KW-1185">Reference proteome</keyword>
<evidence type="ECO:0000259" key="1">
    <source>
        <dbReference type="PROSITE" id="PS51750"/>
    </source>
</evidence>